<evidence type="ECO:0000313" key="3">
    <source>
        <dbReference type="Proteomes" id="UP001597033"/>
    </source>
</evidence>
<gene>
    <name evidence="2" type="ORF">ACFQ2N_14010</name>
</gene>
<dbReference type="InterPro" id="IPR042297">
    <property type="entry name" value="Antirestriction_sf"/>
</dbReference>
<name>A0ABW3LYZ1_9GAMM</name>
<evidence type="ECO:0000256" key="1">
    <source>
        <dbReference type="ARBA" id="ARBA00008618"/>
    </source>
</evidence>
<dbReference type="RefSeq" id="WP_162378041.1">
    <property type="nucleotide sequence ID" value="NZ_JBHTKN010000011.1"/>
</dbReference>
<dbReference type="InterPro" id="IPR004914">
    <property type="entry name" value="Antirestrict"/>
</dbReference>
<protein>
    <submittedName>
        <fullName evidence="2">Antirestriction protein</fullName>
    </submittedName>
</protein>
<dbReference type="EMBL" id="JBHTKN010000011">
    <property type="protein sequence ID" value="MFD1043463.1"/>
    <property type="molecule type" value="Genomic_DNA"/>
</dbReference>
<organism evidence="2 3">
    <name type="scientific">Pseudoxanthomonas kaohsiungensis</name>
    <dbReference type="NCBI Taxonomy" id="283923"/>
    <lineage>
        <taxon>Bacteria</taxon>
        <taxon>Pseudomonadati</taxon>
        <taxon>Pseudomonadota</taxon>
        <taxon>Gammaproteobacteria</taxon>
        <taxon>Lysobacterales</taxon>
        <taxon>Lysobacteraceae</taxon>
        <taxon>Pseudoxanthomonas</taxon>
    </lineage>
</organism>
<accession>A0ABW3LYZ1</accession>
<reference evidence="3" key="1">
    <citation type="journal article" date="2019" name="Int. J. Syst. Evol. Microbiol.">
        <title>The Global Catalogue of Microorganisms (GCM) 10K type strain sequencing project: providing services to taxonomists for standard genome sequencing and annotation.</title>
        <authorList>
            <consortium name="The Broad Institute Genomics Platform"/>
            <consortium name="The Broad Institute Genome Sequencing Center for Infectious Disease"/>
            <person name="Wu L."/>
            <person name="Ma J."/>
        </authorList>
    </citation>
    <scope>NUCLEOTIDE SEQUENCE [LARGE SCALE GENOMIC DNA]</scope>
    <source>
        <strain evidence="3">CCUG 55854</strain>
    </source>
</reference>
<dbReference type="Proteomes" id="UP001597033">
    <property type="component" value="Unassembled WGS sequence"/>
</dbReference>
<proteinExistence type="inferred from homology"/>
<comment type="caution">
    <text evidence="2">The sequence shown here is derived from an EMBL/GenBank/DDBJ whole genome shotgun (WGS) entry which is preliminary data.</text>
</comment>
<dbReference type="Gene3D" id="3.30.70.3580">
    <property type="entry name" value="Antirestriction protein"/>
    <property type="match status" value="1"/>
</dbReference>
<sequence length="148" mass="16707">MRREATDKMVSRSAANHDIAHIKRTTLFFLPNRLFEKSIEESLSEWTEGAFHGGQWLYLIENGACYLAPVATRLHPTYSVKDSCGTPVVMSAQAAGLAATIYNYNRMAWEMDEVGDEMGRENALFHWRTLMAHACTHPEAGSIMRLLD</sequence>
<evidence type="ECO:0000313" key="2">
    <source>
        <dbReference type="EMBL" id="MFD1043463.1"/>
    </source>
</evidence>
<keyword evidence="3" id="KW-1185">Reference proteome</keyword>
<comment type="similarity">
    <text evidence="1">Belongs to the antirestriction protein family.</text>
</comment>
<dbReference type="Pfam" id="PF03230">
    <property type="entry name" value="Antirestrict"/>
    <property type="match status" value="1"/>
</dbReference>